<keyword evidence="5 8" id="KW-0560">Oxidoreductase</keyword>
<keyword evidence="3 8" id="KW-0349">Heme</keyword>
<organism evidence="9 10">
    <name type="scientific">Kutzneria kofuensis</name>
    <dbReference type="NCBI Taxonomy" id="103725"/>
    <lineage>
        <taxon>Bacteria</taxon>
        <taxon>Bacillati</taxon>
        <taxon>Actinomycetota</taxon>
        <taxon>Actinomycetes</taxon>
        <taxon>Pseudonocardiales</taxon>
        <taxon>Pseudonocardiaceae</taxon>
        <taxon>Kutzneria</taxon>
    </lineage>
</organism>
<dbReference type="InterPro" id="IPR017972">
    <property type="entry name" value="Cyt_P450_CS"/>
</dbReference>
<dbReference type="GO" id="GO:0020037">
    <property type="term" value="F:heme binding"/>
    <property type="evidence" value="ECO:0007669"/>
    <property type="project" value="InterPro"/>
</dbReference>
<dbReference type="EC" id="1.14.19.8" evidence="9"/>
<comment type="similarity">
    <text evidence="2 8">Belongs to the cytochrome P450 family.</text>
</comment>
<dbReference type="Proteomes" id="UP000585638">
    <property type="component" value="Unassembled WGS sequence"/>
</dbReference>
<dbReference type="Gene3D" id="1.10.630.10">
    <property type="entry name" value="Cytochrome P450"/>
    <property type="match status" value="1"/>
</dbReference>
<dbReference type="GO" id="GO:0004497">
    <property type="term" value="F:monooxygenase activity"/>
    <property type="evidence" value="ECO:0007669"/>
    <property type="project" value="UniProtKB-KW"/>
</dbReference>
<evidence type="ECO:0000256" key="1">
    <source>
        <dbReference type="ARBA" id="ARBA00001971"/>
    </source>
</evidence>
<accession>A0A7W9NK61</accession>
<evidence type="ECO:0000313" key="10">
    <source>
        <dbReference type="Proteomes" id="UP000585638"/>
    </source>
</evidence>
<sequence>MTVTESRPQLPFKRANAIDIAPLYGVLHRETAPVEVLTPAGDPAWLITRFEQARQIFADPRFGRSHPAPEQASKISDAAILNGPSGEYEQEQANHSRLRRLLVPAFSAGRMRKLSDHVQELVDARVDEMIAVHDADPDKPVDLHALLSFALPVLVICELLGVPYEDREYFHELSVRIGRMDIGAEAQAASDELREYMRRLAADKRAEPQADVVTDLVKAQAEDPTFSEEDMARLAAGLLFAGHETTMTRIDMGVVFLLADLSRRDRFAADPEGQAQATVEEVLRMTASGDLGLLRYAREDVDVEGVTIKRGDCVLLSANAANRDPSVFADPNEFDPTRTPNIHLAFGHGAHFCIGASLARTELRIALSTLFRRLPGLRLAVDPADLEIRPGSIAGGLVSLPVTW</sequence>
<dbReference type="InterPro" id="IPR002397">
    <property type="entry name" value="Cyt_P450_B"/>
</dbReference>
<evidence type="ECO:0000256" key="5">
    <source>
        <dbReference type="ARBA" id="ARBA00023002"/>
    </source>
</evidence>
<keyword evidence="6 8" id="KW-0408">Iron</keyword>
<dbReference type="PRINTS" id="PR00359">
    <property type="entry name" value="BP450"/>
</dbReference>
<dbReference type="AlphaFoldDB" id="A0A7W9NK61"/>
<dbReference type="InterPro" id="IPR036396">
    <property type="entry name" value="Cyt_P450_sf"/>
</dbReference>
<evidence type="ECO:0000256" key="8">
    <source>
        <dbReference type="RuleBase" id="RU000461"/>
    </source>
</evidence>
<keyword evidence="7 8" id="KW-0503">Monooxygenase</keyword>
<reference evidence="9 10" key="1">
    <citation type="submission" date="2020-08" db="EMBL/GenBank/DDBJ databases">
        <title>Sequencing the genomes of 1000 actinobacteria strains.</title>
        <authorList>
            <person name="Klenk H.-P."/>
        </authorList>
    </citation>
    <scope>NUCLEOTIDE SEQUENCE [LARGE SCALE GENOMIC DNA]</scope>
    <source>
        <strain evidence="9 10">DSM 43851</strain>
    </source>
</reference>
<dbReference type="SUPFAM" id="SSF48264">
    <property type="entry name" value="Cytochrome P450"/>
    <property type="match status" value="1"/>
</dbReference>
<evidence type="ECO:0000256" key="4">
    <source>
        <dbReference type="ARBA" id="ARBA00022723"/>
    </source>
</evidence>
<dbReference type="CDD" id="cd11031">
    <property type="entry name" value="Cyp158A-like"/>
    <property type="match status" value="1"/>
</dbReference>
<dbReference type="PRINTS" id="PR00385">
    <property type="entry name" value="P450"/>
</dbReference>
<evidence type="ECO:0000256" key="7">
    <source>
        <dbReference type="ARBA" id="ARBA00023033"/>
    </source>
</evidence>
<dbReference type="RefSeq" id="WP_184867171.1">
    <property type="nucleotide sequence ID" value="NZ_BAAAWY010000015.1"/>
</dbReference>
<dbReference type="PROSITE" id="PS00086">
    <property type="entry name" value="CYTOCHROME_P450"/>
    <property type="match status" value="1"/>
</dbReference>
<gene>
    <name evidence="9" type="ORF">BJ998_006570</name>
</gene>
<name>A0A7W9NK61_9PSEU</name>
<keyword evidence="4 8" id="KW-0479">Metal-binding</keyword>
<evidence type="ECO:0000256" key="3">
    <source>
        <dbReference type="ARBA" id="ARBA00022617"/>
    </source>
</evidence>
<dbReference type="InterPro" id="IPR001128">
    <property type="entry name" value="Cyt_P450"/>
</dbReference>
<dbReference type="PANTHER" id="PTHR46696">
    <property type="entry name" value="P450, PUTATIVE (EUROFUNG)-RELATED"/>
    <property type="match status" value="1"/>
</dbReference>
<dbReference type="Pfam" id="PF00067">
    <property type="entry name" value="p450"/>
    <property type="match status" value="1"/>
</dbReference>
<keyword evidence="10" id="KW-1185">Reference proteome</keyword>
<protein>
    <submittedName>
        <fullName evidence="9">Pentalenolactone synthase</fullName>
        <ecNumber evidence="9">1.14.19.8</ecNumber>
    </submittedName>
</protein>
<comment type="caution">
    <text evidence="9">The sequence shown here is derived from an EMBL/GenBank/DDBJ whole genome shotgun (WGS) entry which is preliminary data.</text>
</comment>
<dbReference type="FunFam" id="1.10.630.10:FF:000018">
    <property type="entry name" value="Cytochrome P450 monooxygenase"/>
    <property type="match status" value="1"/>
</dbReference>
<evidence type="ECO:0000256" key="2">
    <source>
        <dbReference type="ARBA" id="ARBA00010617"/>
    </source>
</evidence>
<evidence type="ECO:0000313" key="9">
    <source>
        <dbReference type="EMBL" id="MBB5895374.1"/>
    </source>
</evidence>
<dbReference type="GO" id="GO:0005506">
    <property type="term" value="F:iron ion binding"/>
    <property type="evidence" value="ECO:0007669"/>
    <property type="project" value="InterPro"/>
</dbReference>
<dbReference type="PANTHER" id="PTHR46696:SF5">
    <property type="entry name" value="CYTOCHROME P450 BJ-1"/>
    <property type="match status" value="1"/>
</dbReference>
<proteinExistence type="inferred from homology"/>
<comment type="cofactor">
    <cofactor evidence="1">
        <name>heme</name>
        <dbReference type="ChEBI" id="CHEBI:30413"/>
    </cofactor>
</comment>
<dbReference type="GO" id="GO:0016705">
    <property type="term" value="F:oxidoreductase activity, acting on paired donors, with incorporation or reduction of molecular oxygen"/>
    <property type="evidence" value="ECO:0007669"/>
    <property type="project" value="InterPro"/>
</dbReference>
<evidence type="ECO:0000256" key="6">
    <source>
        <dbReference type="ARBA" id="ARBA00023004"/>
    </source>
</evidence>
<dbReference type="EMBL" id="JACHIR010000001">
    <property type="protein sequence ID" value="MBB5895374.1"/>
    <property type="molecule type" value="Genomic_DNA"/>
</dbReference>